<evidence type="ECO:0000256" key="2">
    <source>
        <dbReference type="ARBA" id="ARBA00022729"/>
    </source>
</evidence>
<evidence type="ECO:0000256" key="5">
    <source>
        <dbReference type="SAM" id="MobiDB-lite"/>
    </source>
</evidence>
<dbReference type="InterPro" id="IPR006127">
    <property type="entry name" value="ZnuA-like"/>
</dbReference>
<dbReference type="SUPFAM" id="SSF53807">
    <property type="entry name" value="Helical backbone' metal receptor"/>
    <property type="match status" value="1"/>
</dbReference>
<dbReference type="Pfam" id="PF01297">
    <property type="entry name" value="ZnuA"/>
    <property type="match status" value="1"/>
</dbReference>
<dbReference type="PANTHER" id="PTHR42953:SF8">
    <property type="entry name" value="ZINT DOMAIN-CONTAINING PROTEIN"/>
    <property type="match status" value="1"/>
</dbReference>
<dbReference type="PRINTS" id="PR00691">
    <property type="entry name" value="ADHESINB"/>
</dbReference>
<dbReference type="Gene3D" id="3.40.50.1980">
    <property type="entry name" value="Nitrogenase molybdenum iron protein domain"/>
    <property type="match status" value="2"/>
</dbReference>
<reference evidence="7 8" key="1">
    <citation type="submission" date="2021-01" db="EMBL/GenBank/DDBJ databases">
        <title>Genomic Encyclopedia of Type Strains, Phase IV (KMG-IV): sequencing the most valuable type-strain genomes for metagenomic binning, comparative biology and taxonomic classification.</title>
        <authorList>
            <person name="Goeker M."/>
        </authorList>
    </citation>
    <scope>NUCLEOTIDE SEQUENCE [LARGE SCALE GENOMIC DNA]</scope>
    <source>
        <strain evidence="7 8">DSM 105453</strain>
    </source>
</reference>
<evidence type="ECO:0000256" key="4">
    <source>
        <dbReference type="SAM" id="Coils"/>
    </source>
</evidence>
<comment type="similarity">
    <text evidence="3">Belongs to the bacterial solute-binding protein 9 family.</text>
</comment>
<feature type="region of interest" description="Disordered" evidence="5">
    <location>
        <begin position="120"/>
        <end position="145"/>
    </location>
</feature>
<name>A0ABS2RBV0_9BACI</name>
<dbReference type="Proteomes" id="UP000823485">
    <property type="component" value="Unassembled WGS sequence"/>
</dbReference>
<dbReference type="PANTHER" id="PTHR42953">
    <property type="entry name" value="HIGH-AFFINITY ZINC UPTAKE SYSTEM PROTEIN ZNUA-RELATED"/>
    <property type="match status" value="1"/>
</dbReference>
<accession>A0ABS2RBV0</accession>
<dbReference type="EMBL" id="JAFBFH010000038">
    <property type="protein sequence ID" value="MBM7717074.1"/>
    <property type="molecule type" value="Genomic_DNA"/>
</dbReference>
<organism evidence="7 8">
    <name type="scientific">Siminovitchia thermophila</name>
    <dbReference type="NCBI Taxonomy" id="1245522"/>
    <lineage>
        <taxon>Bacteria</taxon>
        <taxon>Bacillati</taxon>
        <taxon>Bacillota</taxon>
        <taxon>Bacilli</taxon>
        <taxon>Bacillales</taxon>
        <taxon>Bacillaceae</taxon>
        <taxon>Siminovitchia</taxon>
    </lineage>
</organism>
<proteinExistence type="inferred from homology"/>
<evidence type="ECO:0000313" key="7">
    <source>
        <dbReference type="EMBL" id="MBM7717074.1"/>
    </source>
</evidence>
<comment type="caution">
    <text evidence="7">The sequence shown here is derived from an EMBL/GenBank/DDBJ whole genome shotgun (WGS) entry which is preliminary data.</text>
</comment>
<dbReference type="PRINTS" id="PR00690">
    <property type="entry name" value="ADHESNFAMILY"/>
</dbReference>
<dbReference type="CDD" id="cd01017">
    <property type="entry name" value="AdcA"/>
    <property type="match status" value="1"/>
</dbReference>
<protein>
    <submittedName>
        <fullName evidence="7">Zinc transport system substrate-binding protein</fullName>
    </submittedName>
</protein>
<keyword evidence="8" id="KW-1185">Reference proteome</keyword>
<dbReference type="InterPro" id="IPR050492">
    <property type="entry name" value="Bact_metal-bind_prot9"/>
</dbReference>
<keyword evidence="2 6" id="KW-0732">Signal</keyword>
<gene>
    <name evidence="7" type="ORF">JOC94_004098</name>
</gene>
<keyword evidence="4" id="KW-0175">Coiled coil</keyword>
<evidence type="ECO:0000256" key="6">
    <source>
        <dbReference type="SAM" id="SignalP"/>
    </source>
</evidence>
<evidence type="ECO:0000313" key="8">
    <source>
        <dbReference type="Proteomes" id="UP000823485"/>
    </source>
</evidence>
<evidence type="ECO:0000256" key="1">
    <source>
        <dbReference type="ARBA" id="ARBA00022448"/>
    </source>
</evidence>
<feature type="signal peptide" evidence="6">
    <location>
        <begin position="1"/>
        <end position="25"/>
    </location>
</feature>
<feature type="chain" id="PRO_5047289937" evidence="6">
    <location>
        <begin position="26"/>
        <end position="314"/>
    </location>
</feature>
<feature type="compositionally biased region" description="Basic and acidic residues" evidence="5">
    <location>
        <begin position="124"/>
        <end position="145"/>
    </location>
</feature>
<evidence type="ECO:0000256" key="3">
    <source>
        <dbReference type="RuleBase" id="RU003512"/>
    </source>
</evidence>
<keyword evidence="1 3" id="KW-0813">Transport</keyword>
<dbReference type="InterPro" id="IPR006128">
    <property type="entry name" value="Lipoprotein_PsaA-like"/>
</dbReference>
<feature type="coiled-coil region" evidence="4">
    <location>
        <begin position="172"/>
        <end position="199"/>
    </location>
</feature>
<sequence length="314" mass="35537">MRVKIFSVTAFLLFVLFLSGCNGEAADDQKEQNTVTVYTTIYPIEDFTKKIGGEHVNVKSVYPVGADAHTFEPTMKTMMKVADSDLFIYNGAGLEAFVDKLKSSLKDEHVTTVEATKGIPFIDGGHEHSEDHENHEKTDHHTDPHVWLDPTHAITMAENIKSALIEKKPDAKADFEQNYEQLANQLKEIDIELKQTVESADRNVILVSHASYGYWEHRYGIKQITITGLSPEHEPSQKELQSIIEEVNKQGIPFIIYDQNPLTRVTETIQKETGTTPLTLHNLEYITTEDAKNNEDYFSIMKKNISNLQKALSE</sequence>
<dbReference type="PROSITE" id="PS51257">
    <property type="entry name" value="PROKAR_LIPOPROTEIN"/>
    <property type="match status" value="1"/>
</dbReference>
<dbReference type="InterPro" id="IPR006129">
    <property type="entry name" value="AdhesinB"/>
</dbReference>